<evidence type="ECO:0000256" key="4">
    <source>
        <dbReference type="ARBA" id="ARBA00022705"/>
    </source>
</evidence>
<dbReference type="STRING" id="1437425.CSEC_1340"/>
<dbReference type="InterPro" id="IPR005790">
    <property type="entry name" value="DNA_polIII_delta"/>
</dbReference>
<sequence length="336" mass="38582">MKYDTVRGLEKHLLACKNSHFANCYFAIVEDAFDRRLVRKMILSSLSQNSLQVFLKGGELKPGFLREELLSQNLFSKRKTIVVDEAEKIPKPDIDLVIPFLEKRETNLSLVFFANSIRKDNRLYKVVEKYGVILDLPEEKPWQKEKNITGWLIEMAEGYQKKLSFDGAKKITASLGLDKELLHSELEKLVSYVGEKKEIQLKDVLEVSFEIPSDTAWQLGEAIFQRKASEAHQIVSNLLKNGTPPLQILKQIRSQFQTDFQVASLLSQGKRKEDISLEFPYMKGFILDQHIKASYYGLESFKKGFLAIDASDLELRNSSIDPEFSIEKLVLNLCIR</sequence>
<dbReference type="GO" id="GO:0003677">
    <property type="term" value="F:DNA binding"/>
    <property type="evidence" value="ECO:0007669"/>
    <property type="project" value="InterPro"/>
</dbReference>
<dbReference type="InterPro" id="IPR048466">
    <property type="entry name" value="DNA_pol3_delta-like_C"/>
</dbReference>
<dbReference type="PANTHER" id="PTHR34388">
    <property type="entry name" value="DNA POLYMERASE III SUBUNIT DELTA"/>
    <property type="match status" value="1"/>
</dbReference>
<dbReference type="Gene3D" id="1.10.8.60">
    <property type="match status" value="1"/>
</dbReference>
<dbReference type="OrthoDB" id="9775929at2"/>
<dbReference type="Gene3D" id="3.40.50.300">
    <property type="entry name" value="P-loop containing nucleotide triphosphate hydrolases"/>
    <property type="match status" value="1"/>
</dbReference>
<evidence type="ECO:0000313" key="10">
    <source>
        <dbReference type="Proteomes" id="UP000031552"/>
    </source>
</evidence>
<organism evidence="9 10">
    <name type="scientific">Candidatus Criblamydia sequanensis CRIB-18</name>
    <dbReference type="NCBI Taxonomy" id="1437425"/>
    <lineage>
        <taxon>Bacteria</taxon>
        <taxon>Pseudomonadati</taxon>
        <taxon>Chlamydiota</taxon>
        <taxon>Chlamydiia</taxon>
        <taxon>Parachlamydiales</taxon>
        <taxon>Candidatus Criblamydiaceae</taxon>
        <taxon>Candidatus Criblamydia</taxon>
    </lineage>
</organism>
<dbReference type="RefSeq" id="WP_041017691.1">
    <property type="nucleotide sequence ID" value="NZ_CCEJ010000005.1"/>
</dbReference>
<dbReference type="EMBL" id="CCEJ010000005">
    <property type="protein sequence ID" value="CDR34160.1"/>
    <property type="molecule type" value="Genomic_DNA"/>
</dbReference>
<reference evidence="9" key="1">
    <citation type="submission" date="2013-12" db="EMBL/GenBank/DDBJ databases">
        <authorList>
            <person name="Linke B."/>
        </authorList>
    </citation>
    <scope>NUCLEOTIDE SEQUENCE [LARGE SCALE GENOMIC DNA]</scope>
    <source>
        <strain evidence="9">CRIB-18</strain>
    </source>
</reference>
<accession>A0A090D1Y1</accession>
<dbReference type="eggNOG" id="COG1466">
    <property type="taxonomic scope" value="Bacteria"/>
</dbReference>
<evidence type="ECO:0000313" key="9">
    <source>
        <dbReference type="EMBL" id="CDR34160.1"/>
    </source>
</evidence>
<dbReference type="AlphaFoldDB" id="A0A090D1Y1"/>
<keyword evidence="4" id="KW-0235">DNA replication</keyword>
<dbReference type="Proteomes" id="UP000031552">
    <property type="component" value="Unassembled WGS sequence"/>
</dbReference>
<evidence type="ECO:0000256" key="6">
    <source>
        <dbReference type="ARBA" id="ARBA00034754"/>
    </source>
</evidence>
<dbReference type="Pfam" id="PF21694">
    <property type="entry name" value="DNA_pol3_delta_C"/>
    <property type="match status" value="1"/>
</dbReference>
<keyword evidence="2 9" id="KW-0808">Transferase</keyword>
<evidence type="ECO:0000256" key="7">
    <source>
        <dbReference type="ARBA" id="ARBA00049244"/>
    </source>
</evidence>
<dbReference type="GO" id="GO:0006261">
    <property type="term" value="P:DNA-templated DNA replication"/>
    <property type="evidence" value="ECO:0007669"/>
    <property type="project" value="TreeGrafter"/>
</dbReference>
<dbReference type="NCBIfam" id="TIGR01128">
    <property type="entry name" value="holA"/>
    <property type="match status" value="1"/>
</dbReference>
<dbReference type="EC" id="2.7.7.7" evidence="1"/>
<comment type="caution">
    <text evidence="9">The sequence shown here is derived from an EMBL/GenBank/DDBJ whole genome shotgun (WGS) entry which is preliminary data.</text>
</comment>
<evidence type="ECO:0000256" key="3">
    <source>
        <dbReference type="ARBA" id="ARBA00022695"/>
    </source>
</evidence>
<reference evidence="9" key="2">
    <citation type="submission" date="2014-09" db="EMBL/GenBank/DDBJ databases">
        <title>Criblamydia sequanensis harbors a mega-plasmid encoding arsenite resistance.</title>
        <authorList>
            <person name="Bertelli C."/>
            <person name="Goesmann A."/>
            <person name="Greub G."/>
        </authorList>
    </citation>
    <scope>NUCLEOTIDE SEQUENCE [LARGE SCALE GENOMIC DNA]</scope>
    <source>
        <strain evidence="9">CRIB-18</strain>
    </source>
</reference>
<evidence type="ECO:0000256" key="2">
    <source>
        <dbReference type="ARBA" id="ARBA00022679"/>
    </source>
</evidence>
<evidence type="ECO:0000259" key="8">
    <source>
        <dbReference type="Pfam" id="PF21694"/>
    </source>
</evidence>
<proteinExistence type="inferred from homology"/>
<protein>
    <recommendedName>
        <fullName evidence="1">DNA-directed DNA polymerase</fullName>
        <ecNumber evidence="1">2.7.7.7</ecNumber>
    </recommendedName>
</protein>
<keyword evidence="3 9" id="KW-0548">Nucleotidyltransferase</keyword>
<dbReference type="GO" id="GO:0009360">
    <property type="term" value="C:DNA polymerase III complex"/>
    <property type="evidence" value="ECO:0007669"/>
    <property type="project" value="TreeGrafter"/>
</dbReference>
<name>A0A090D1Y1_9BACT</name>
<keyword evidence="10" id="KW-1185">Reference proteome</keyword>
<comment type="catalytic activity">
    <reaction evidence="7">
        <text>DNA(n) + a 2'-deoxyribonucleoside 5'-triphosphate = DNA(n+1) + diphosphate</text>
        <dbReference type="Rhea" id="RHEA:22508"/>
        <dbReference type="Rhea" id="RHEA-COMP:17339"/>
        <dbReference type="Rhea" id="RHEA-COMP:17340"/>
        <dbReference type="ChEBI" id="CHEBI:33019"/>
        <dbReference type="ChEBI" id="CHEBI:61560"/>
        <dbReference type="ChEBI" id="CHEBI:173112"/>
        <dbReference type="EC" id="2.7.7.7"/>
    </reaction>
</comment>
<dbReference type="InterPro" id="IPR008921">
    <property type="entry name" value="DNA_pol3_clamp-load_cplx_C"/>
</dbReference>
<dbReference type="SUPFAM" id="SSF52540">
    <property type="entry name" value="P-loop containing nucleoside triphosphate hydrolases"/>
    <property type="match status" value="1"/>
</dbReference>
<keyword evidence="5" id="KW-0239">DNA-directed DNA polymerase</keyword>
<gene>
    <name evidence="9" type="primary">holA</name>
    <name evidence="9" type="ORF">CSEC_1340</name>
</gene>
<feature type="domain" description="DNA polymerase III delta subunit-like C-terminal" evidence="8">
    <location>
        <begin position="216"/>
        <end position="332"/>
    </location>
</feature>
<evidence type="ECO:0000256" key="5">
    <source>
        <dbReference type="ARBA" id="ARBA00022932"/>
    </source>
</evidence>
<evidence type="ECO:0000256" key="1">
    <source>
        <dbReference type="ARBA" id="ARBA00012417"/>
    </source>
</evidence>
<dbReference type="InterPro" id="IPR027417">
    <property type="entry name" value="P-loop_NTPase"/>
</dbReference>
<dbReference type="GO" id="GO:0003887">
    <property type="term" value="F:DNA-directed DNA polymerase activity"/>
    <property type="evidence" value="ECO:0007669"/>
    <property type="project" value="UniProtKB-KW"/>
</dbReference>
<dbReference type="PANTHER" id="PTHR34388:SF1">
    <property type="entry name" value="DNA POLYMERASE III SUBUNIT DELTA"/>
    <property type="match status" value="1"/>
</dbReference>
<dbReference type="SUPFAM" id="SSF48019">
    <property type="entry name" value="post-AAA+ oligomerization domain-like"/>
    <property type="match status" value="1"/>
</dbReference>
<comment type="similarity">
    <text evidence="6">Belongs to the DNA polymerase HolA subunit family.</text>
</comment>
<dbReference type="Gene3D" id="1.20.272.10">
    <property type="match status" value="1"/>
</dbReference>